<dbReference type="InterPro" id="IPR014825">
    <property type="entry name" value="DNA_alkylation"/>
</dbReference>
<dbReference type="RefSeq" id="WP_058238030.1">
    <property type="nucleotide sequence ID" value="NZ_CYPW01000001.1"/>
</dbReference>
<reference evidence="1 2" key="1">
    <citation type="submission" date="2015-09" db="EMBL/GenBank/DDBJ databases">
        <authorList>
            <consortium name="Swine Surveillance"/>
        </authorList>
    </citation>
    <scope>NUCLEOTIDE SEQUENCE [LARGE SCALE GENOMIC DNA]</scope>
    <source>
        <strain evidence="1 2">CECT 7688</strain>
    </source>
</reference>
<dbReference type="Proteomes" id="UP000054823">
    <property type="component" value="Unassembled WGS sequence"/>
</dbReference>
<keyword evidence="2" id="KW-1185">Reference proteome</keyword>
<dbReference type="OrthoDB" id="9797162at2"/>
<proteinExistence type="predicted"/>
<dbReference type="SUPFAM" id="SSF48371">
    <property type="entry name" value="ARM repeat"/>
    <property type="match status" value="1"/>
</dbReference>
<evidence type="ECO:0000313" key="1">
    <source>
        <dbReference type="EMBL" id="CUH50637.1"/>
    </source>
</evidence>
<accession>A0A0P1FB08</accession>
<name>A0A0P1FB08_9RHOB</name>
<organism evidence="1 2">
    <name type="scientific">Shimia marina</name>
    <dbReference type="NCBI Taxonomy" id="321267"/>
    <lineage>
        <taxon>Bacteria</taxon>
        <taxon>Pseudomonadati</taxon>
        <taxon>Pseudomonadota</taxon>
        <taxon>Alphaproteobacteria</taxon>
        <taxon>Rhodobacterales</taxon>
        <taxon>Roseobacteraceae</taxon>
    </lineage>
</organism>
<protein>
    <submittedName>
        <fullName evidence="1">DNA alkylation repair enzyme</fullName>
    </submittedName>
</protein>
<dbReference type="AlphaFoldDB" id="A0A0P1FB08"/>
<gene>
    <name evidence="1" type="ORF">SHM7688_00064</name>
</gene>
<dbReference type="Pfam" id="PF08713">
    <property type="entry name" value="DNA_alkylation"/>
    <property type="match status" value="1"/>
</dbReference>
<evidence type="ECO:0000313" key="2">
    <source>
        <dbReference type="Proteomes" id="UP000054823"/>
    </source>
</evidence>
<dbReference type="InterPro" id="IPR016024">
    <property type="entry name" value="ARM-type_fold"/>
</dbReference>
<dbReference type="STRING" id="321267.SHM7688_00064"/>
<sequence>MARGTGVTQGFSLKDHIFNAESMADLAAEYAAGIPGFDAEAFQADAVAGFPEREFMERMEWIADCVEKRLAPDFPTMADQLEAAMPPALDPTRKDDDFGRFIHAVPGILAVRHGLEDHRDRSFDLLHAATQRFSMEFYIRPFLNRWPEETFARLADWAQDENYHVRRLVSEGTRPKLPWAKKIDIDPLAPLPLLAQLHSDPTRYVTRSVANHLNDISKIDTDLVVQHLTAWQVKGAQAAKELDWMTRHALRTAVKAGHPDALALLGFAADAPVSVVSLSVGGDQIAIGDALNVAVTLQTDAKQPVPVLVDYLLTFHRPDGKTGQKVFKLKQGKLPAGGRLDLTKKHPLKANASTFKLHPGPHRLAVQVNGQKHAEVAFDLVDAG</sequence>
<dbReference type="EMBL" id="CYPW01000001">
    <property type="protein sequence ID" value="CUH50637.1"/>
    <property type="molecule type" value="Genomic_DNA"/>
</dbReference>
<dbReference type="Gene3D" id="1.25.40.290">
    <property type="entry name" value="ARM repeat domains"/>
    <property type="match status" value="1"/>
</dbReference>